<organism evidence="1 2">
    <name type="scientific">Caerostris extrusa</name>
    <name type="common">Bark spider</name>
    <name type="synonym">Caerostris bankana</name>
    <dbReference type="NCBI Taxonomy" id="172846"/>
    <lineage>
        <taxon>Eukaryota</taxon>
        <taxon>Metazoa</taxon>
        <taxon>Ecdysozoa</taxon>
        <taxon>Arthropoda</taxon>
        <taxon>Chelicerata</taxon>
        <taxon>Arachnida</taxon>
        <taxon>Araneae</taxon>
        <taxon>Araneomorphae</taxon>
        <taxon>Entelegynae</taxon>
        <taxon>Araneoidea</taxon>
        <taxon>Araneidae</taxon>
        <taxon>Caerostris</taxon>
    </lineage>
</organism>
<evidence type="ECO:0000313" key="2">
    <source>
        <dbReference type="Proteomes" id="UP001054945"/>
    </source>
</evidence>
<evidence type="ECO:0000313" key="1">
    <source>
        <dbReference type="EMBL" id="GIY92817.1"/>
    </source>
</evidence>
<proteinExistence type="predicted"/>
<accession>A0AAV4XCK0</accession>
<gene>
    <name evidence="1" type="ORF">CEXT_706141</name>
</gene>
<dbReference type="EMBL" id="BPLR01000200">
    <property type="protein sequence ID" value="GIY92817.1"/>
    <property type="molecule type" value="Genomic_DNA"/>
</dbReference>
<comment type="caution">
    <text evidence="1">The sequence shown here is derived from an EMBL/GenBank/DDBJ whole genome shotgun (WGS) entry which is preliminary data.</text>
</comment>
<protein>
    <submittedName>
        <fullName evidence="1">Uncharacterized protein</fullName>
    </submittedName>
</protein>
<sequence>MQQSIQEQSLEANCIHPRILHNCSEIRTECRVVKEFSFCITMARALELSLQYTSFNANIMNDTEQCSTAQFNHPKK</sequence>
<dbReference type="Proteomes" id="UP001054945">
    <property type="component" value="Unassembled WGS sequence"/>
</dbReference>
<name>A0AAV4XCK0_CAEEX</name>
<dbReference type="AlphaFoldDB" id="A0AAV4XCK0"/>
<keyword evidence="2" id="KW-1185">Reference proteome</keyword>
<reference evidence="1 2" key="1">
    <citation type="submission" date="2021-06" db="EMBL/GenBank/DDBJ databases">
        <title>Caerostris extrusa draft genome.</title>
        <authorList>
            <person name="Kono N."/>
            <person name="Arakawa K."/>
        </authorList>
    </citation>
    <scope>NUCLEOTIDE SEQUENCE [LARGE SCALE GENOMIC DNA]</scope>
</reference>